<organism evidence="1 2">
    <name type="scientific">Candidatus Cerribacteria bacterium 'Amazon FNV 2010 28 9'</name>
    <dbReference type="NCBI Taxonomy" id="2081795"/>
    <lineage>
        <taxon>Bacteria</taxon>
        <taxon>Candidatus Cerribacteria</taxon>
    </lineage>
</organism>
<evidence type="ECO:0008006" key="3">
    <source>
        <dbReference type="Google" id="ProtNLM"/>
    </source>
</evidence>
<dbReference type="PANTHER" id="PTHR43393:SF3">
    <property type="entry name" value="LYSINE DECARBOXYLASE-LIKE PROTEIN"/>
    <property type="match status" value="1"/>
</dbReference>
<sequence length="212" mass="23896">MQVQANVPAAKYSPYIKRVAIFGSADIKPDSELYKDAFEAAKLLAQEGKLIVDGGGPGVMQAATLGAKSVGGQTLAVTFNPVDATYYEGRFQGNVVDKEIKTKNYIERMFTLMDNADAFVIFRGGTGTLSEWATTWLLAHLYYGHHKPFVLYGGWWQDVVDVITKHFLIEGPEMKVFKIANTAQEMLYIFDEFEEEMKQRTTQYPPFKTRQL</sequence>
<dbReference type="SUPFAM" id="SSF102405">
    <property type="entry name" value="MCP/YpsA-like"/>
    <property type="match status" value="1"/>
</dbReference>
<comment type="caution">
    <text evidence="1">The sequence shown here is derived from an EMBL/GenBank/DDBJ whole genome shotgun (WGS) entry which is preliminary data.</text>
</comment>
<reference evidence="1 2" key="1">
    <citation type="submission" date="2018-02" db="EMBL/GenBank/DDBJ databases">
        <title>Genomic Reconstructions from Amazon Rainforest and Pasture Soil Reveal Novel Insights into the Physiology of Candidate Phyla in Tropical Sites.</title>
        <authorList>
            <person name="Kroeger M.E."/>
            <person name="Delmont T."/>
            <person name="Eren A.M."/>
            <person name="Guo J."/>
            <person name="Meyer K.M."/>
            <person name="Khan K."/>
            <person name="Rodrigues J.L.M."/>
            <person name="Bohannan B.J.M."/>
            <person name="Tringe S."/>
            <person name="Borges C.D."/>
            <person name="Tiedje J."/>
            <person name="Tsai S.M."/>
            <person name="Nusslein K."/>
        </authorList>
    </citation>
    <scope>NUCLEOTIDE SEQUENCE [LARGE SCALE GENOMIC DNA]</scope>
    <source>
        <strain evidence="1">Amazon FNV 2010 28 9</strain>
    </source>
</reference>
<dbReference type="PANTHER" id="PTHR43393">
    <property type="entry name" value="CYTOKININ RIBOSIDE 5'-MONOPHOSPHATE PHOSPHORIBOHYDROLASE"/>
    <property type="match status" value="1"/>
</dbReference>
<protein>
    <recommendedName>
        <fullName evidence="3">Lysine decarboxylase</fullName>
    </recommendedName>
</protein>
<dbReference type="EMBL" id="PSRQ01000023">
    <property type="protein sequence ID" value="PWU23777.1"/>
    <property type="molecule type" value="Genomic_DNA"/>
</dbReference>
<evidence type="ECO:0000313" key="1">
    <source>
        <dbReference type="EMBL" id="PWU23777.1"/>
    </source>
</evidence>
<dbReference type="AlphaFoldDB" id="A0A317JS21"/>
<dbReference type="InterPro" id="IPR052341">
    <property type="entry name" value="LOG_family_nucleotidases"/>
</dbReference>
<proteinExistence type="predicted"/>
<evidence type="ECO:0000313" key="2">
    <source>
        <dbReference type="Proteomes" id="UP000246104"/>
    </source>
</evidence>
<name>A0A317JS21_9BACT</name>
<dbReference type="InterPro" id="IPR041164">
    <property type="entry name" value="LDcluster4"/>
</dbReference>
<gene>
    <name evidence="1" type="ORF">C5B42_01990</name>
</gene>
<dbReference type="Proteomes" id="UP000246104">
    <property type="component" value="Unassembled WGS sequence"/>
</dbReference>
<dbReference type="GO" id="GO:0005829">
    <property type="term" value="C:cytosol"/>
    <property type="evidence" value="ECO:0007669"/>
    <property type="project" value="TreeGrafter"/>
</dbReference>
<accession>A0A317JS21</accession>
<dbReference type="Pfam" id="PF18306">
    <property type="entry name" value="LDcluster4"/>
    <property type="match status" value="1"/>
</dbReference>
<dbReference type="Gene3D" id="3.40.50.450">
    <property type="match status" value="1"/>
</dbReference>